<dbReference type="PANTHER" id="PTHR30582:SF24">
    <property type="entry name" value="L,D-TRANSPEPTIDASE ERFK_SRFK-RELATED"/>
    <property type="match status" value="1"/>
</dbReference>
<gene>
    <name evidence="11" type="ORF">ELQ35_00065</name>
</gene>
<dbReference type="GO" id="GO:0005576">
    <property type="term" value="C:extracellular region"/>
    <property type="evidence" value="ECO:0007669"/>
    <property type="project" value="TreeGrafter"/>
</dbReference>
<dbReference type="OrthoDB" id="9787225at2"/>
<feature type="active site" description="Nucleophile" evidence="9">
    <location>
        <position position="86"/>
    </location>
</feature>
<evidence type="ECO:0000256" key="1">
    <source>
        <dbReference type="ARBA" id="ARBA00004752"/>
    </source>
</evidence>
<comment type="pathway">
    <text evidence="1 9">Cell wall biogenesis; peptidoglycan biosynthesis.</text>
</comment>
<evidence type="ECO:0000313" key="12">
    <source>
        <dbReference type="Proteomes" id="UP000267430"/>
    </source>
</evidence>
<name>A0A3S0UIS6_9BACI</name>
<dbReference type="RefSeq" id="WP_126862825.1">
    <property type="nucleotide sequence ID" value="NZ_JAUSTX010000002.1"/>
</dbReference>
<dbReference type="GO" id="GO:0071555">
    <property type="term" value="P:cell wall organization"/>
    <property type="evidence" value="ECO:0007669"/>
    <property type="project" value="UniProtKB-UniRule"/>
</dbReference>
<dbReference type="GO" id="GO:0018104">
    <property type="term" value="P:peptidoglycan-protein cross-linking"/>
    <property type="evidence" value="ECO:0007669"/>
    <property type="project" value="TreeGrafter"/>
</dbReference>
<sequence length="137" mass="15272">MVKWIDVSTSKRQLKLYDASRLLKTYPIAVEKILTPTPSGNYKIINKQPNPGGPFGVLWMGLSKPHYGIHGTNNPSSIGKIVSRGCIRMHNHQVLELSSLVPIGTNVYTRKKDGARLQTISKYAYDLVSNISLKHLT</sequence>
<dbReference type="PANTHER" id="PTHR30582">
    <property type="entry name" value="L,D-TRANSPEPTIDASE"/>
    <property type="match status" value="1"/>
</dbReference>
<evidence type="ECO:0000259" key="10">
    <source>
        <dbReference type="PROSITE" id="PS52029"/>
    </source>
</evidence>
<evidence type="ECO:0000256" key="9">
    <source>
        <dbReference type="PROSITE-ProRule" id="PRU01373"/>
    </source>
</evidence>
<dbReference type="InterPro" id="IPR050979">
    <property type="entry name" value="LD-transpeptidase"/>
</dbReference>
<evidence type="ECO:0000313" key="11">
    <source>
        <dbReference type="EMBL" id="RUQ32534.1"/>
    </source>
</evidence>
<evidence type="ECO:0000256" key="8">
    <source>
        <dbReference type="ARBA" id="ARBA00023316"/>
    </source>
</evidence>
<keyword evidence="8 9" id="KW-0961">Cell wall biogenesis/degradation</keyword>
<dbReference type="GO" id="GO:0071972">
    <property type="term" value="F:peptidoglycan L,D-transpeptidase activity"/>
    <property type="evidence" value="ECO:0007669"/>
    <property type="project" value="TreeGrafter"/>
</dbReference>
<dbReference type="CDD" id="cd16913">
    <property type="entry name" value="YkuD_like"/>
    <property type="match status" value="1"/>
</dbReference>
<dbReference type="InterPro" id="IPR038063">
    <property type="entry name" value="Transpep_catalytic_dom"/>
</dbReference>
<feature type="active site" description="Proton donor/acceptor" evidence="9">
    <location>
        <position position="70"/>
    </location>
</feature>
<keyword evidence="6 9" id="KW-0133">Cell shape</keyword>
<keyword evidence="7 9" id="KW-0573">Peptidoglycan synthesis</keyword>
<dbReference type="Proteomes" id="UP000267430">
    <property type="component" value="Unassembled WGS sequence"/>
</dbReference>
<accession>A0A3S0UIS6</accession>
<dbReference type="GO" id="GO:0016757">
    <property type="term" value="F:glycosyltransferase activity"/>
    <property type="evidence" value="ECO:0007669"/>
    <property type="project" value="UniProtKB-KW"/>
</dbReference>
<keyword evidence="4" id="KW-0808">Transferase</keyword>
<evidence type="ECO:0000256" key="4">
    <source>
        <dbReference type="ARBA" id="ARBA00022679"/>
    </source>
</evidence>
<dbReference type="Pfam" id="PF03734">
    <property type="entry name" value="YkuD"/>
    <property type="match status" value="1"/>
</dbReference>
<dbReference type="EMBL" id="RYZZ01000001">
    <property type="protein sequence ID" value="RUQ32534.1"/>
    <property type="molecule type" value="Genomic_DNA"/>
</dbReference>
<protein>
    <submittedName>
        <fullName evidence="11">L,D-transpeptidase</fullName>
    </submittedName>
</protein>
<dbReference type="PROSITE" id="PS52029">
    <property type="entry name" value="LD_TPASE"/>
    <property type="match status" value="1"/>
</dbReference>
<proteinExistence type="inferred from homology"/>
<evidence type="ECO:0000256" key="3">
    <source>
        <dbReference type="ARBA" id="ARBA00022676"/>
    </source>
</evidence>
<keyword evidence="12" id="KW-1185">Reference proteome</keyword>
<evidence type="ECO:0000256" key="5">
    <source>
        <dbReference type="ARBA" id="ARBA00022801"/>
    </source>
</evidence>
<evidence type="ECO:0000256" key="7">
    <source>
        <dbReference type="ARBA" id="ARBA00022984"/>
    </source>
</evidence>
<dbReference type="Gene3D" id="2.40.440.10">
    <property type="entry name" value="L,D-transpeptidase catalytic domain-like"/>
    <property type="match status" value="1"/>
</dbReference>
<evidence type="ECO:0000256" key="2">
    <source>
        <dbReference type="ARBA" id="ARBA00005992"/>
    </source>
</evidence>
<dbReference type="AlphaFoldDB" id="A0A3S0UIS6"/>
<dbReference type="UniPathway" id="UPA00219"/>
<feature type="domain" description="L,D-TPase catalytic" evidence="10">
    <location>
        <begin position="3"/>
        <end position="110"/>
    </location>
</feature>
<dbReference type="SUPFAM" id="SSF141523">
    <property type="entry name" value="L,D-transpeptidase catalytic domain-like"/>
    <property type="match status" value="1"/>
</dbReference>
<evidence type="ECO:0000256" key="6">
    <source>
        <dbReference type="ARBA" id="ARBA00022960"/>
    </source>
</evidence>
<reference evidence="11 12" key="1">
    <citation type="submission" date="2018-12" db="EMBL/GenBank/DDBJ databases">
        <title>Bacillus chawlae sp. nov., Bacillus glennii sp. nov., and Bacillus saganii sp. nov. Isolated from the Vehicle Assembly Building at Kennedy Space Center where the Viking Spacecraft were Assembled.</title>
        <authorList>
            <person name="Seuylemezian A."/>
            <person name="Vaishampayan P."/>
        </authorList>
    </citation>
    <scope>NUCLEOTIDE SEQUENCE [LARGE SCALE GENOMIC DNA]</scope>
    <source>
        <strain evidence="11 12">L5</strain>
    </source>
</reference>
<comment type="caution">
    <text evidence="11">The sequence shown here is derived from an EMBL/GenBank/DDBJ whole genome shotgun (WGS) entry which is preliminary data.</text>
</comment>
<dbReference type="GO" id="GO:0008360">
    <property type="term" value="P:regulation of cell shape"/>
    <property type="evidence" value="ECO:0007669"/>
    <property type="project" value="UniProtKB-UniRule"/>
</dbReference>
<dbReference type="InterPro" id="IPR005490">
    <property type="entry name" value="LD_TPept_cat_dom"/>
</dbReference>
<keyword evidence="5" id="KW-0378">Hydrolase</keyword>
<organism evidence="11 12">
    <name type="scientific">Peribacillus cavernae</name>
    <dbReference type="NCBI Taxonomy" id="1674310"/>
    <lineage>
        <taxon>Bacteria</taxon>
        <taxon>Bacillati</taxon>
        <taxon>Bacillota</taxon>
        <taxon>Bacilli</taxon>
        <taxon>Bacillales</taxon>
        <taxon>Bacillaceae</taxon>
        <taxon>Peribacillus</taxon>
    </lineage>
</organism>
<comment type="similarity">
    <text evidence="2">Belongs to the YkuD family.</text>
</comment>
<keyword evidence="3" id="KW-0328">Glycosyltransferase</keyword>